<dbReference type="AlphaFoldDB" id="A0A915Q2W4"/>
<accession>A0A915Q2W4</accession>
<name>A0A915Q2W4_9BILA</name>
<keyword evidence="1" id="KW-1185">Reference proteome</keyword>
<proteinExistence type="predicted"/>
<evidence type="ECO:0000313" key="2">
    <source>
        <dbReference type="WBParaSite" id="sdigi.contig638.g9325.t1"/>
    </source>
</evidence>
<evidence type="ECO:0000313" key="1">
    <source>
        <dbReference type="Proteomes" id="UP000887581"/>
    </source>
</evidence>
<sequence>MDGDVCTKFERSSYYYHWKGSIGLKFCRMAQSDNILTRIQDWKTNFEKQGEAKLAEIRQLIDVNNVLETYFREIDRLPEKLRKSSLYEFIATCEDTDAIVNEPIGEPSISLEMENKFSMGQKSNAWTNRLRAPRKLLSESCTRSNMKTPACTNSKPIILRTPAGNVRLPHAITPKVQDGDDVKFRTLRREEVAFSVAGTPVIAGNEIEGDENVFLVNELLHAKDEELTPQTRNVVQGMKRLIGRIRTSEVPEHF</sequence>
<organism evidence="1 2">
    <name type="scientific">Setaria digitata</name>
    <dbReference type="NCBI Taxonomy" id="48799"/>
    <lineage>
        <taxon>Eukaryota</taxon>
        <taxon>Metazoa</taxon>
        <taxon>Ecdysozoa</taxon>
        <taxon>Nematoda</taxon>
        <taxon>Chromadorea</taxon>
        <taxon>Rhabditida</taxon>
        <taxon>Spirurina</taxon>
        <taxon>Spiruromorpha</taxon>
        <taxon>Filarioidea</taxon>
        <taxon>Setariidae</taxon>
        <taxon>Setaria</taxon>
    </lineage>
</organism>
<dbReference type="WBParaSite" id="sdigi.contig638.g9325.t1">
    <property type="protein sequence ID" value="sdigi.contig638.g9325.t1"/>
    <property type="gene ID" value="sdigi.contig638.g9325"/>
</dbReference>
<reference evidence="2" key="1">
    <citation type="submission" date="2022-11" db="UniProtKB">
        <authorList>
            <consortium name="WormBaseParasite"/>
        </authorList>
    </citation>
    <scope>IDENTIFICATION</scope>
</reference>
<protein>
    <submittedName>
        <fullName evidence="2">Uncharacterized protein</fullName>
    </submittedName>
</protein>
<dbReference type="Proteomes" id="UP000887581">
    <property type="component" value="Unplaced"/>
</dbReference>